<sequence>MKEIVKDTTALTSLVIFFLITMLALFAPIIAPFNYNKIVDVPLLGVSVKHLLGTDEIGRDIFSRIIYAARVSLFVGICSTIIAMAGGIVLGLFSGYYGGKIDAIISRFLDGVLAFPSIILSLSVMVVLGPQIYNAMLAIGIVSIPVFARITRTSVLSLKSRDFVEASRSMGAGEGRIMFRVILPNCFSPIFVQISLSFATAVLTEAALSFLGLGVQPPTPSWGSMLNAGRSYLTQAPLYSIAAGAAVFLTVFSLNVLGDSLRDLFDPREVKKRT</sequence>
<dbReference type="InterPro" id="IPR025966">
    <property type="entry name" value="OppC_N"/>
</dbReference>
<dbReference type="PROSITE" id="PS50928">
    <property type="entry name" value="ABC_TM1"/>
    <property type="match status" value="1"/>
</dbReference>
<gene>
    <name evidence="9" type="ORF">ACFPYJ_18670</name>
</gene>
<evidence type="ECO:0000256" key="3">
    <source>
        <dbReference type="ARBA" id="ARBA00022475"/>
    </source>
</evidence>
<feature type="domain" description="ABC transmembrane type-1" evidence="8">
    <location>
        <begin position="69"/>
        <end position="258"/>
    </location>
</feature>
<feature type="transmembrane region" description="Helical" evidence="7">
    <location>
        <begin position="108"/>
        <end position="126"/>
    </location>
</feature>
<dbReference type="SUPFAM" id="SSF161098">
    <property type="entry name" value="MetI-like"/>
    <property type="match status" value="1"/>
</dbReference>
<evidence type="ECO:0000256" key="6">
    <source>
        <dbReference type="ARBA" id="ARBA00023136"/>
    </source>
</evidence>
<keyword evidence="5 7" id="KW-1133">Transmembrane helix</keyword>
<dbReference type="EMBL" id="JBHSOW010000068">
    <property type="protein sequence ID" value="MFC5651094.1"/>
    <property type="molecule type" value="Genomic_DNA"/>
</dbReference>
<evidence type="ECO:0000256" key="5">
    <source>
        <dbReference type="ARBA" id="ARBA00022989"/>
    </source>
</evidence>
<dbReference type="InterPro" id="IPR050366">
    <property type="entry name" value="BP-dependent_transpt_permease"/>
</dbReference>
<comment type="similarity">
    <text evidence="7">Belongs to the binding-protein-dependent transport system permease family.</text>
</comment>
<evidence type="ECO:0000259" key="8">
    <source>
        <dbReference type="PROSITE" id="PS50928"/>
    </source>
</evidence>
<evidence type="ECO:0000256" key="1">
    <source>
        <dbReference type="ARBA" id="ARBA00004651"/>
    </source>
</evidence>
<feature type="transmembrane region" description="Helical" evidence="7">
    <location>
        <begin position="190"/>
        <end position="216"/>
    </location>
</feature>
<dbReference type="PANTHER" id="PTHR43386">
    <property type="entry name" value="OLIGOPEPTIDE TRANSPORT SYSTEM PERMEASE PROTEIN APPC"/>
    <property type="match status" value="1"/>
</dbReference>
<dbReference type="CDD" id="cd06261">
    <property type="entry name" value="TM_PBP2"/>
    <property type="match status" value="1"/>
</dbReference>
<keyword evidence="6 7" id="KW-0472">Membrane</keyword>
<organism evidence="9 10">
    <name type="scientific">Paenibacillus solisilvae</name>
    <dbReference type="NCBI Taxonomy" id="2486751"/>
    <lineage>
        <taxon>Bacteria</taxon>
        <taxon>Bacillati</taxon>
        <taxon>Bacillota</taxon>
        <taxon>Bacilli</taxon>
        <taxon>Bacillales</taxon>
        <taxon>Paenibacillaceae</taxon>
        <taxon>Paenibacillus</taxon>
    </lineage>
</organism>
<keyword evidence="4 7" id="KW-0812">Transmembrane</keyword>
<dbReference type="RefSeq" id="WP_379189689.1">
    <property type="nucleotide sequence ID" value="NZ_JBHSOW010000068.1"/>
</dbReference>
<evidence type="ECO:0000313" key="9">
    <source>
        <dbReference type="EMBL" id="MFC5651094.1"/>
    </source>
</evidence>
<dbReference type="Pfam" id="PF12911">
    <property type="entry name" value="OppC_N"/>
    <property type="match status" value="1"/>
</dbReference>
<evidence type="ECO:0000256" key="2">
    <source>
        <dbReference type="ARBA" id="ARBA00022448"/>
    </source>
</evidence>
<feature type="transmembrane region" description="Helical" evidence="7">
    <location>
        <begin position="236"/>
        <end position="258"/>
    </location>
</feature>
<keyword evidence="10" id="KW-1185">Reference proteome</keyword>
<dbReference type="InterPro" id="IPR000515">
    <property type="entry name" value="MetI-like"/>
</dbReference>
<feature type="transmembrane region" description="Helical" evidence="7">
    <location>
        <begin position="132"/>
        <end position="151"/>
    </location>
</feature>
<evidence type="ECO:0000256" key="4">
    <source>
        <dbReference type="ARBA" id="ARBA00022692"/>
    </source>
</evidence>
<comment type="caution">
    <text evidence="9">The sequence shown here is derived from an EMBL/GenBank/DDBJ whole genome shotgun (WGS) entry which is preliminary data.</text>
</comment>
<proteinExistence type="inferred from homology"/>
<keyword evidence="2 7" id="KW-0813">Transport</keyword>
<comment type="subcellular location">
    <subcellularLocation>
        <location evidence="1 7">Cell membrane</location>
        <topology evidence="1 7">Multi-pass membrane protein</topology>
    </subcellularLocation>
</comment>
<keyword evidence="3" id="KW-1003">Cell membrane</keyword>
<evidence type="ECO:0000313" key="10">
    <source>
        <dbReference type="Proteomes" id="UP001596047"/>
    </source>
</evidence>
<feature type="transmembrane region" description="Helical" evidence="7">
    <location>
        <begin position="73"/>
        <end position="96"/>
    </location>
</feature>
<feature type="transmembrane region" description="Helical" evidence="7">
    <location>
        <begin position="12"/>
        <end position="33"/>
    </location>
</feature>
<protein>
    <submittedName>
        <fullName evidence="9">ABC transporter permease</fullName>
    </submittedName>
</protein>
<dbReference type="PANTHER" id="PTHR43386:SF1">
    <property type="entry name" value="D,D-DIPEPTIDE TRANSPORT SYSTEM PERMEASE PROTEIN DDPC-RELATED"/>
    <property type="match status" value="1"/>
</dbReference>
<dbReference type="Pfam" id="PF00528">
    <property type="entry name" value="BPD_transp_1"/>
    <property type="match status" value="1"/>
</dbReference>
<dbReference type="Gene3D" id="1.10.3720.10">
    <property type="entry name" value="MetI-like"/>
    <property type="match status" value="1"/>
</dbReference>
<evidence type="ECO:0000256" key="7">
    <source>
        <dbReference type="RuleBase" id="RU363032"/>
    </source>
</evidence>
<dbReference type="Proteomes" id="UP001596047">
    <property type="component" value="Unassembled WGS sequence"/>
</dbReference>
<reference evidence="10" key="1">
    <citation type="journal article" date="2019" name="Int. J. Syst. Evol. Microbiol.">
        <title>The Global Catalogue of Microorganisms (GCM) 10K type strain sequencing project: providing services to taxonomists for standard genome sequencing and annotation.</title>
        <authorList>
            <consortium name="The Broad Institute Genomics Platform"/>
            <consortium name="The Broad Institute Genome Sequencing Center for Infectious Disease"/>
            <person name="Wu L."/>
            <person name="Ma J."/>
        </authorList>
    </citation>
    <scope>NUCLEOTIDE SEQUENCE [LARGE SCALE GENOMIC DNA]</scope>
    <source>
        <strain evidence="10">CGMCC 1.3240</strain>
    </source>
</reference>
<dbReference type="InterPro" id="IPR035906">
    <property type="entry name" value="MetI-like_sf"/>
</dbReference>
<name>A0ABW0W2C1_9BACL</name>
<accession>A0ABW0W2C1</accession>